<evidence type="ECO:0000256" key="4">
    <source>
        <dbReference type="ARBA" id="ARBA00023015"/>
    </source>
</evidence>
<evidence type="ECO:0000313" key="8">
    <source>
        <dbReference type="EMBL" id="CAA9460134.1"/>
    </source>
</evidence>
<dbReference type="InterPro" id="IPR002481">
    <property type="entry name" value="FUR"/>
</dbReference>
<evidence type="ECO:0000256" key="5">
    <source>
        <dbReference type="ARBA" id="ARBA00023125"/>
    </source>
</evidence>
<reference evidence="8" key="1">
    <citation type="submission" date="2020-02" db="EMBL/GenBank/DDBJ databases">
        <authorList>
            <person name="Meier V. D."/>
        </authorList>
    </citation>
    <scope>NUCLEOTIDE SEQUENCE</scope>
    <source>
        <strain evidence="8">AVDCRST_MAG28</strain>
    </source>
</reference>
<dbReference type="PANTHER" id="PTHR33202:SF7">
    <property type="entry name" value="FERRIC UPTAKE REGULATION PROTEIN"/>
    <property type="match status" value="1"/>
</dbReference>
<dbReference type="InterPro" id="IPR036388">
    <property type="entry name" value="WH-like_DNA-bd_sf"/>
</dbReference>
<feature type="binding site" evidence="7">
    <location>
        <position position="95"/>
    </location>
    <ligand>
        <name>Zn(2+)</name>
        <dbReference type="ChEBI" id="CHEBI:29105"/>
    </ligand>
</feature>
<dbReference type="InterPro" id="IPR036390">
    <property type="entry name" value="WH_DNA-bd_sf"/>
</dbReference>
<keyword evidence="6" id="KW-0804">Transcription</keyword>
<feature type="binding site" evidence="7">
    <location>
        <position position="133"/>
    </location>
    <ligand>
        <name>Zn(2+)</name>
        <dbReference type="ChEBI" id="CHEBI:29105"/>
    </ligand>
</feature>
<evidence type="ECO:0000256" key="7">
    <source>
        <dbReference type="PIRSR" id="PIRSR602481-1"/>
    </source>
</evidence>
<keyword evidence="7" id="KW-0479">Metal-binding</keyword>
<comment type="similarity">
    <text evidence="1">Belongs to the Fur family.</text>
</comment>
<dbReference type="CDD" id="cd07153">
    <property type="entry name" value="Fur_like"/>
    <property type="match status" value="1"/>
</dbReference>
<dbReference type="AlphaFoldDB" id="A0A6J4RAH1"/>
<evidence type="ECO:0008006" key="9">
    <source>
        <dbReference type="Google" id="ProtNLM"/>
    </source>
</evidence>
<evidence type="ECO:0000256" key="1">
    <source>
        <dbReference type="ARBA" id="ARBA00007957"/>
    </source>
</evidence>
<dbReference type="PANTHER" id="PTHR33202">
    <property type="entry name" value="ZINC UPTAKE REGULATION PROTEIN"/>
    <property type="match status" value="1"/>
</dbReference>
<dbReference type="Pfam" id="PF01475">
    <property type="entry name" value="FUR"/>
    <property type="match status" value="1"/>
</dbReference>
<evidence type="ECO:0000256" key="3">
    <source>
        <dbReference type="ARBA" id="ARBA00022833"/>
    </source>
</evidence>
<keyword evidence="3 7" id="KW-0862">Zinc</keyword>
<dbReference type="GO" id="GO:0003700">
    <property type="term" value="F:DNA-binding transcription factor activity"/>
    <property type="evidence" value="ECO:0007669"/>
    <property type="project" value="InterPro"/>
</dbReference>
<dbReference type="GO" id="GO:0008270">
    <property type="term" value="F:zinc ion binding"/>
    <property type="evidence" value="ECO:0007669"/>
    <property type="project" value="TreeGrafter"/>
</dbReference>
<protein>
    <recommendedName>
        <fullName evidence="9">Transcriptional regulator, Fur family</fullName>
    </recommendedName>
</protein>
<organism evidence="8">
    <name type="scientific">uncultured Rubrobacteraceae bacterium</name>
    <dbReference type="NCBI Taxonomy" id="349277"/>
    <lineage>
        <taxon>Bacteria</taxon>
        <taxon>Bacillati</taxon>
        <taxon>Actinomycetota</taxon>
        <taxon>Rubrobacteria</taxon>
        <taxon>Rubrobacterales</taxon>
        <taxon>Rubrobacteraceae</taxon>
        <taxon>environmental samples</taxon>
    </lineage>
</organism>
<dbReference type="SUPFAM" id="SSF46785">
    <property type="entry name" value="Winged helix' DNA-binding domain"/>
    <property type="match status" value="1"/>
</dbReference>
<keyword evidence="5" id="KW-0238">DNA-binding</keyword>
<feature type="binding site" evidence="7">
    <location>
        <position position="92"/>
    </location>
    <ligand>
        <name>Zn(2+)</name>
        <dbReference type="ChEBI" id="CHEBI:29105"/>
    </ligand>
</feature>
<accession>A0A6J4RAH1</accession>
<proteinExistence type="inferred from homology"/>
<gene>
    <name evidence="8" type="ORF">AVDCRST_MAG28-3113</name>
</gene>
<dbReference type="EMBL" id="CADCVE010000076">
    <property type="protein sequence ID" value="CAA9460134.1"/>
    <property type="molecule type" value="Genomic_DNA"/>
</dbReference>
<keyword evidence="4" id="KW-0805">Transcription regulation</keyword>
<dbReference type="Gene3D" id="1.10.10.10">
    <property type="entry name" value="Winged helix-like DNA-binding domain superfamily/Winged helix DNA-binding domain"/>
    <property type="match status" value="1"/>
</dbReference>
<dbReference type="InterPro" id="IPR043135">
    <property type="entry name" value="Fur_C"/>
</dbReference>
<keyword evidence="2" id="KW-0678">Repressor</keyword>
<dbReference type="GO" id="GO:0045892">
    <property type="term" value="P:negative regulation of DNA-templated transcription"/>
    <property type="evidence" value="ECO:0007669"/>
    <property type="project" value="TreeGrafter"/>
</dbReference>
<name>A0A6J4RAH1_9ACTN</name>
<dbReference type="GO" id="GO:0000976">
    <property type="term" value="F:transcription cis-regulatory region binding"/>
    <property type="evidence" value="ECO:0007669"/>
    <property type="project" value="TreeGrafter"/>
</dbReference>
<comment type="cofactor">
    <cofactor evidence="7">
        <name>Zn(2+)</name>
        <dbReference type="ChEBI" id="CHEBI:29105"/>
    </cofactor>
    <text evidence="7">Binds 1 zinc ion per subunit.</text>
</comment>
<evidence type="ECO:0000256" key="6">
    <source>
        <dbReference type="ARBA" id="ARBA00023163"/>
    </source>
</evidence>
<evidence type="ECO:0000256" key="2">
    <source>
        <dbReference type="ARBA" id="ARBA00022491"/>
    </source>
</evidence>
<feature type="binding site" evidence="7">
    <location>
        <position position="136"/>
    </location>
    <ligand>
        <name>Zn(2+)</name>
        <dbReference type="ChEBI" id="CHEBI:29105"/>
    </ligand>
</feature>
<dbReference type="Gene3D" id="3.30.1490.190">
    <property type="match status" value="1"/>
</dbReference>
<sequence>MGEERNNVLRERGVRVTPQRAHTWQVLVESGEHLTAEEVWERAKGLLPGLELSTVYRSLEALRAVGLVSDSRLIEGPRVFEARSALHPHLVCKSCGEISHPEPEVGLRLLEALNDGSGGFEVHEMHTVAKGTCAGCAGRKEGAS</sequence>
<dbReference type="GO" id="GO:1900376">
    <property type="term" value="P:regulation of secondary metabolite biosynthetic process"/>
    <property type="evidence" value="ECO:0007669"/>
    <property type="project" value="TreeGrafter"/>
</dbReference>